<accession>A0A813FUD7</accession>
<comment type="caution">
    <text evidence="3">The sequence shown here is derived from an EMBL/GenBank/DDBJ whole genome shotgun (WGS) entry which is preliminary data.</text>
</comment>
<evidence type="ECO:0000313" key="3">
    <source>
        <dbReference type="EMBL" id="CAE8615888.1"/>
    </source>
</evidence>
<dbReference type="EMBL" id="CAJNNV010025736">
    <property type="protein sequence ID" value="CAE8615888.1"/>
    <property type="molecule type" value="Genomic_DNA"/>
</dbReference>
<dbReference type="Proteomes" id="UP000654075">
    <property type="component" value="Unassembled WGS sequence"/>
</dbReference>
<dbReference type="AlphaFoldDB" id="A0A813FUD7"/>
<gene>
    <name evidence="3" type="ORF">PGLA1383_LOCUS33596</name>
</gene>
<keyword evidence="2" id="KW-0472">Membrane</keyword>
<proteinExistence type="predicted"/>
<evidence type="ECO:0000313" key="4">
    <source>
        <dbReference type="Proteomes" id="UP000654075"/>
    </source>
</evidence>
<name>A0A813FUD7_POLGL</name>
<evidence type="ECO:0000256" key="1">
    <source>
        <dbReference type="SAM" id="MobiDB-lite"/>
    </source>
</evidence>
<evidence type="ECO:0000256" key="2">
    <source>
        <dbReference type="SAM" id="Phobius"/>
    </source>
</evidence>
<keyword evidence="2" id="KW-0812">Transmembrane</keyword>
<organism evidence="3 4">
    <name type="scientific">Polarella glacialis</name>
    <name type="common">Dinoflagellate</name>
    <dbReference type="NCBI Taxonomy" id="89957"/>
    <lineage>
        <taxon>Eukaryota</taxon>
        <taxon>Sar</taxon>
        <taxon>Alveolata</taxon>
        <taxon>Dinophyceae</taxon>
        <taxon>Suessiales</taxon>
        <taxon>Suessiaceae</taxon>
        <taxon>Polarella</taxon>
    </lineage>
</organism>
<dbReference type="OrthoDB" id="409852at2759"/>
<sequence length="220" mass="25088">MSPLAPEDLVDLADLGVPAGPEDWLLLRPPFPEIEVIMWRIKLRGTDGNPKLDAEGNELYGEREWFTLDNRRLYCLQKAAVALHPKQVRCVVIVVKQEEGNSREFRKFRTQDCGRSIRIGHRDSRDLPRWSWRSEAGLPEEPLPVGTALPKQSRRRLDQPGWGMRMRRPGARGNCVDYEDDEEGGERSKWDVMANAALFVVVYFALRLVIGIGRHAMAAT</sequence>
<keyword evidence="2" id="KW-1133">Transmembrane helix</keyword>
<reference evidence="3" key="1">
    <citation type="submission" date="2021-02" db="EMBL/GenBank/DDBJ databases">
        <authorList>
            <person name="Dougan E. K."/>
            <person name="Rhodes N."/>
            <person name="Thang M."/>
            <person name="Chan C."/>
        </authorList>
    </citation>
    <scope>NUCLEOTIDE SEQUENCE</scope>
</reference>
<feature type="transmembrane region" description="Helical" evidence="2">
    <location>
        <begin position="192"/>
        <end position="210"/>
    </location>
</feature>
<keyword evidence="4" id="KW-1185">Reference proteome</keyword>
<protein>
    <submittedName>
        <fullName evidence="3">Uncharacterized protein</fullName>
    </submittedName>
</protein>
<feature type="region of interest" description="Disordered" evidence="1">
    <location>
        <begin position="141"/>
        <end position="163"/>
    </location>
</feature>